<keyword evidence="3" id="KW-1185">Reference proteome</keyword>
<gene>
    <name evidence="2" type="ORF">BDK51DRAFT_44827</name>
</gene>
<proteinExistence type="predicted"/>
<name>A0A4P9W9D1_9FUNG</name>
<dbReference type="Proteomes" id="UP000269721">
    <property type="component" value="Unassembled WGS sequence"/>
</dbReference>
<organism evidence="2 3">
    <name type="scientific">Blyttiomyces helicus</name>
    <dbReference type="NCBI Taxonomy" id="388810"/>
    <lineage>
        <taxon>Eukaryota</taxon>
        <taxon>Fungi</taxon>
        <taxon>Fungi incertae sedis</taxon>
        <taxon>Chytridiomycota</taxon>
        <taxon>Chytridiomycota incertae sedis</taxon>
        <taxon>Chytridiomycetes</taxon>
        <taxon>Chytridiomycetes incertae sedis</taxon>
        <taxon>Blyttiomyces</taxon>
    </lineage>
</organism>
<dbReference type="AlphaFoldDB" id="A0A4P9W9D1"/>
<evidence type="ECO:0000256" key="1">
    <source>
        <dbReference type="SAM" id="MobiDB-lite"/>
    </source>
</evidence>
<feature type="compositionally biased region" description="Basic and acidic residues" evidence="1">
    <location>
        <begin position="248"/>
        <end position="257"/>
    </location>
</feature>
<sequence>MNRMRSAGNCGRQRHQHYVHKPWRSYDKTTSAISRAPTLRSGLRTLAASLIASSCLLCNSLPGIRPSPMPLLADHEPIVQTMGQLAEVRRNTKHGHSAASSLPCISKEREDKAAQFKAPAWSNPRGHADSPPLVPFVLGSSPSALAHLPDLLPSTLANFPSLVRYPLADCPDLDPPTLADLPQSVPPLLSCRLLAPLPITPVAPTHPGFIPLPNAKLREPPQLPHARPKSNPRLNPLPILRASPPDPPCDRFPREDLPAGNRLGDLSP</sequence>
<accession>A0A4P9W9D1</accession>
<reference evidence="3" key="1">
    <citation type="journal article" date="2018" name="Nat. Microbiol.">
        <title>Leveraging single-cell genomics to expand the fungal tree of life.</title>
        <authorList>
            <person name="Ahrendt S.R."/>
            <person name="Quandt C.A."/>
            <person name="Ciobanu D."/>
            <person name="Clum A."/>
            <person name="Salamov A."/>
            <person name="Andreopoulos B."/>
            <person name="Cheng J.F."/>
            <person name="Woyke T."/>
            <person name="Pelin A."/>
            <person name="Henrissat B."/>
            <person name="Reynolds N.K."/>
            <person name="Benny G.L."/>
            <person name="Smith M.E."/>
            <person name="James T.Y."/>
            <person name="Grigoriev I.V."/>
        </authorList>
    </citation>
    <scope>NUCLEOTIDE SEQUENCE [LARGE SCALE GENOMIC DNA]</scope>
</reference>
<evidence type="ECO:0000313" key="3">
    <source>
        <dbReference type="Proteomes" id="UP000269721"/>
    </source>
</evidence>
<feature type="region of interest" description="Disordered" evidence="1">
    <location>
        <begin position="213"/>
        <end position="268"/>
    </location>
</feature>
<evidence type="ECO:0000313" key="2">
    <source>
        <dbReference type="EMBL" id="RKO89004.1"/>
    </source>
</evidence>
<protein>
    <submittedName>
        <fullName evidence="2">Uncharacterized protein</fullName>
    </submittedName>
</protein>
<dbReference type="EMBL" id="KZ996350">
    <property type="protein sequence ID" value="RKO89004.1"/>
    <property type="molecule type" value="Genomic_DNA"/>
</dbReference>